<comment type="pathway">
    <text evidence="8">Amino-acid biosynthesis; L-threonine biosynthesis; L-threonine from L-aspartate: step 4/5.</text>
</comment>
<evidence type="ECO:0000256" key="3">
    <source>
        <dbReference type="ARBA" id="ARBA00022697"/>
    </source>
</evidence>
<reference evidence="11 12" key="1">
    <citation type="submission" date="2019-12" db="EMBL/GenBank/DDBJ databases">
        <title>Genomic-based taxomic classification of the family Erythrobacteraceae.</title>
        <authorList>
            <person name="Xu L."/>
        </authorList>
    </citation>
    <scope>NUCLEOTIDE SEQUENCE [LARGE SCALE GENOMIC DNA]</scope>
    <source>
        <strain evidence="11 12">LMG 29519</strain>
    </source>
</reference>
<dbReference type="Pfam" id="PF01636">
    <property type="entry name" value="APH"/>
    <property type="match status" value="1"/>
</dbReference>
<evidence type="ECO:0000259" key="10">
    <source>
        <dbReference type="Pfam" id="PF01636"/>
    </source>
</evidence>
<dbReference type="CDD" id="cd05153">
    <property type="entry name" value="HomoserineK_II"/>
    <property type="match status" value="1"/>
</dbReference>
<dbReference type="GO" id="GO:0005524">
    <property type="term" value="F:ATP binding"/>
    <property type="evidence" value="ECO:0007669"/>
    <property type="project" value="UniProtKB-KW"/>
</dbReference>
<evidence type="ECO:0000256" key="7">
    <source>
        <dbReference type="ARBA" id="ARBA00038240"/>
    </source>
</evidence>
<comment type="similarity">
    <text evidence="7 8">Belongs to the pseudomonas-type ThrB family.</text>
</comment>
<evidence type="ECO:0000313" key="12">
    <source>
        <dbReference type="Proteomes" id="UP000429229"/>
    </source>
</evidence>
<keyword evidence="5 8" id="KW-0418">Kinase</keyword>
<dbReference type="Gene3D" id="3.90.1200.10">
    <property type="match status" value="1"/>
</dbReference>
<dbReference type="InterPro" id="IPR050249">
    <property type="entry name" value="Pseudomonas-type_ThrB"/>
</dbReference>
<dbReference type="GO" id="GO:0004413">
    <property type="term" value="F:homoserine kinase activity"/>
    <property type="evidence" value="ECO:0007669"/>
    <property type="project" value="UniProtKB-UniRule"/>
</dbReference>
<keyword evidence="6 8" id="KW-0067">ATP-binding</keyword>
<sequence>MAVYTKLSDREVASFLQQYDLGPARDREPLSGGVTNSNWRIDFTGDPAAAVLTVIEPETGAAELDFVFGFQHHMAAHGIPLAAPIAQKSGAFYGQLAGKPAVLAGFLSGDWPREPNVAQAAAVGTLLGRMHLAASDFALRRTNPMGLPDMAAMVRALDPLTIETAVPNLAADLAGAFRETLDHWPQGLPAGAVHADLFPDNVLFDGDRISGAIDFYYACTAPFAADFAMAHAAWCFSAGESVFLADRSHALLQAYEAVRPLSPTERDALPLLARAACLRILATRLRDWIAPVEGASVTAKHPGEFAARLRFYSTDDGARAFAP</sequence>
<evidence type="ECO:0000256" key="5">
    <source>
        <dbReference type="ARBA" id="ARBA00022777"/>
    </source>
</evidence>
<dbReference type="Gene3D" id="3.30.200.20">
    <property type="entry name" value="Phosphorylase Kinase, domain 1"/>
    <property type="match status" value="1"/>
</dbReference>
<dbReference type="GO" id="GO:0009088">
    <property type="term" value="P:threonine biosynthetic process"/>
    <property type="evidence" value="ECO:0007669"/>
    <property type="project" value="UniProtKB-UniRule"/>
</dbReference>
<dbReference type="InterPro" id="IPR002575">
    <property type="entry name" value="Aminoglycoside_PTrfase"/>
</dbReference>
<dbReference type="HAMAP" id="MF_00301">
    <property type="entry name" value="Homoser_kinase_2"/>
    <property type="match status" value="1"/>
</dbReference>
<dbReference type="OrthoDB" id="9777460at2"/>
<proteinExistence type="inferred from homology"/>
<dbReference type="Proteomes" id="UP000429229">
    <property type="component" value="Unassembled WGS sequence"/>
</dbReference>
<dbReference type="PANTHER" id="PTHR21064:SF6">
    <property type="entry name" value="AMINOGLYCOSIDE PHOSPHOTRANSFERASE DOMAIN-CONTAINING PROTEIN"/>
    <property type="match status" value="1"/>
</dbReference>
<dbReference type="EC" id="2.7.1.39" evidence="8 9"/>
<evidence type="ECO:0000256" key="8">
    <source>
        <dbReference type="HAMAP-Rule" id="MF_00301"/>
    </source>
</evidence>
<dbReference type="EMBL" id="WTYR01000001">
    <property type="protein sequence ID" value="MXP10178.1"/>
    <property type="molecule type" value="Genomic_DNA"/>
</dbReference>
<dbReference type="InterPro" id="IPR005280">
    <property type="entry name" value="Homoserine_kinase_II"/>
</dbReference>
<dbReference type="PANTHER" id="PTHR21064">
    <property type="entry name" value="AMINOGLYCOSIDE PHOSPHOTRANSFERASE DOMAIN-CONTAINING PROTEIN-RELATED"/>
    <property type="match status" value="1"/>
</dbReference>
<gene>
    <name evidence="8" type="primary">thrB</name>
    <name evidence="11" type="ORF">GRI68_08295</name>
</gene>
<evidence type="ECO:0000256" key="2">
    <source>
        <dbReference type="ARBA" id="ARBA00022679"/>
    </source>
</evidence>
<organism evidence="11 12">
    <name type="scientific">Alteriqipengyuania halimionae</name>
    <dbReference type="NCBI Taxonomy" id="1926630"/>
    <lineage>
        <taxon>Bacteria</taxon>
        <taxon>Pseudomonadati</taxon>
        <taxon>Pseudomonadota</taxon>
        <taxon>Alphaproteobacteria</taxon>
        <taxon>Sphingomonadales</taxon>
        <taxon>Erythrobacteraceae</taxon>
        <taxon>Alteriqipengyuania</taxon>
    </lineage>
</organism>
<keyword evidence="2 8" id="KW-0808">Transferase</keyword>
<feature type="domain" description="Aminoglycoside phosphotransferase" evidence="10">
    <location>
        <begin position="28"/>
        <end position="261"/>
    </location>
</feature>
<comment type="catalytic activity">
    <reaction evidence="8">
        <text>L-homoserine + ATP = O-phospho-L-homoserine + ADP + H(+)</text>
        <dbReference type="Rhea" id="RHEA:13985"/>
        <dbReference type="ChEBI" id="CHEBI:15378"/>
        <dbReference type="ChEBI" id="CHEBI:30616"/>
        <dbReference type="ChEBI" id="CHEBI:57476"/>
        <dbReference type="ChEBI" id="CHEBI:57590"/>
        <dbReference type="ChEBI" id="CHEBI:456216"/>
        <dbReference type="EC" id="2.7.1.39"/>
    </reaction>
</comment>
<dbReference type="RefSeq" id="WP_160616809.1">
    <property type="nucleotide sequence ID" value="NZ_WTYR01000001.1"/>
</dbReference>
<name>A0A6I4U2M8_9SPHN</name>
<dbReference type="InterPro" id="IPR011009">
    <property type="entry name" value="Kinase-like_dom_sf"/>
</dbReference>
<comment type="caution">
    <text evidence="11">The sequence shown here is derived from an EMBL/GenBank/DDBJ whole genome shotgun (WGS) entry which is preliminary data.</text>
</comment>
<evidence type="ECO:0000256" key="6">
    <source>
        <dbReference type="ARBA" id="ARBA00022840"/>
    </source>
</evidence>
<keyword evidence="12" id="KW-1185">Reference proteome</keyword>
<keyword evidence="3 8" id="KW-0791">Threonine biosynthesis</keyword>
<protein>
    <recommendedName>
        <fullName evidence="8 9">Homoserine kinase</fullName>
        <shortName evidence="8">HK</shortName>
        <shortName evidence="8">HSK</shortName>
        <ecNumber evidence="8 9">2.7.1.39</ecNumber>
    </recommendedName>
</protein>
<dbReference type="NCBIfam" id="NF003558">
    <property type="entry name" value="PRK05231.1"/>
    <property type="match status" value="1"/>
</dbReference>
<evidence type="ECO:0000256" key="1">
    <source>
        <dbReference type="ARBA" id="ARBA00022605"/>
    </source>
</evidence>
<evidence type="ECO:0000256" key="9">
    <source>
        <dbReference type="NCBIfam" id="TIGR00938"/>
    </source>
</evidence>
<keyword evidence="1 8" id="KW-0028">Amino-acid biosynthesis</keyword>
<evidence type="ECO:0000313" key="11">
    <source>
        <dbReference type="EMBL" id="MXP10178.1"/>
    </source>
</evidence>
<evidence type="ECO:0000256" key="4">
    <source>
        <dbReference type="ARBA" id="ARBA00022741"/>
    </source>
</evidence>
<accession>A0A6I4U2M8</accession>
<dbReference type="SUPFAM" id="SSF56112">
    <property type="entry name" value="Protein kinase-like (PK-like)"/>
    <property type="match status" value="1"/>
</dbReference>
<dbReference type="AlphaFoldDB" id="A0A6I4U2M8"/>
<dbReference type="UniPathway" id="UPA00050">
    <property type="reaction ID" value="UER00064"/>
</dbReference>
<dbReference type="NCBIfam" id="TIGR00938">
    <property type="entry name" value="thrB_alt"/>
    <property type="match status" value="1"/>
</dbReference>
<keyword evidence="4 8" id="KW-0547">Nucleotide-binding</keyword>